<feature type="domain" description="Ig-like" evidence="7">
    <location>
        <begin position="32"/>
        <end position="117"/>
    </location>
</feature>
<comment type="caution">
    <text evidence="8">The sequence shown here is derived from an EMBL/GenBank/DDBJ whole genome shotgun (WGS) entry which is preliminary data.</text>
</comment>
<dbReference type="SMART" id="SM00408">
    <property type="entry name" value="IGc2"/>
    <property type="match status" value="1"/>
</dbReference>
<dbReference type="InterPro" id="IPR050958">
    <property type="entry name" value="Cell_Adh-Cytoskel_Orgn"/>
</dbReference>
<dbReference type="Gene3D" id="2.60.40.10">
    <property type="entry name" value="Immunoglobulins"/>
    <property type="match status" value="3"/>
</dbReference>
<dbReference type="PANTHER" id="PTHR45080">
    <property type="entry name" value="CONTACTIN 5"/>
    <property type="match status" value="1"/>
</dbReference>
<evidence type="ECO:0000256" key="2">
    <source>
        <dbReference type="ARBA" id="ARBA00023157"/>
    </source>
</evidence>
<evidence type="ECO:0000313" key="9">
    <source>
        <dbReference type="Proteomes" id="UP000678393"/>
    </source>
</evidence>
<feature type="region of interest" description="Disordered" evidence="4">
    <location>
        <begin position="350"/>
        <end position="377"/>
    </location>
</feature>
<feature type="domain" description="Ig-like" evidence="7">
    <location>
        <begin position="219"/>
        <end position="314"/>
    </location>
</feature>
<keyword evidence="9" id="KW-1185">Reference proteome</keyword>
<evidence type="ECO:0000313" key="8">
    <source>
        <dbReference type="EMBL" id="CAG5124615.1"/>
    </source>
</evidence>
<dbReference type="AlphaFoldDB" id="A0A8S3Z9T0"/>
<organism evidence="8 9">
    <name type="scientific">Candidula unifasciata</name>
    <dbReference type="NCBI Taxonomy" id="100452"/>
    <lineage>
        <taxon>Eukaryota</taxon>
        <taxon>Metazoa</taxon>
        <taxon>Spiralia</taxon>
        <taxon>Lophotrochozoa</taxon>
        <taxon>Mollusca</taxon>
        <taxon>Gastropoda</taxon>
        <taxon>Heterobranchia</taxon>
        <taxon>Euthyneura</taxon>
        <taxon>Panpulmonata</taxon>
        <taxon>Eupulmonata</taxon>
        <taxon>Stylommatophora</taxon>
        <taxon>Helicina</taxon>
        <taxon>Helicoidea</taxon>
        <taxon>Geomitridae</taxon>
        <taxon>Candidula</taxon>
    </lineage>
</organism>
<keyword evidence="1 6" id="KW-0732">Signal</keyword>
<dbReference type="OrthoDB" id="6086948at2759"/>
<keyword evidence="5" id="KW-1133">Transmembrane helix</keyword>
<feature type="compositionally biased region" description="Basic and acidic residues" evidence="4">
    <location>
        <begin position="350"/>
        <end position="362"/>
    </location>
</feature>
<dbReference type="Pfam" id="PF13927">
    <property type="entry name" value="Ig_3"/>
    <property type="match status" value="1"/>
</dbReference>
<keyword evidence="2" id="KW-1015">Disulfide bond</keyword>
<evidence type="ECO:0000256" key="6">
    <source>
        <dbReference type="SAM" id="SignalP"/>
    </source>
</evidence>
<keyword evidence="5" id="KW-0472">Membrane</keyword>
<keyword evidence="3" id="KW-0393">Immunoglobulin domain</keyword>
<dbReference type="EMBL" id="CAJHNH020001824">
    <property type="protein sequence ID" value="CAG5124615.1"/>
    <property type="molecule type" value="Genomic_DNA"/>
</dbReference>
<dbReference type="GO" id="GO:0007156">
    <property type="term" value="P:homophilic cell adhesion via plasma membrane adhesion molecules"/>
    <property type="evidence" value="ECO:0007669"/>
    <property type="project" value="TreeGrafter"/>
</dbReference>
<dbReference type="CDD" id="cd00096">
    <property type="entry name" value="Ig"/>
    <property type="match status" value="1"/>
</dbReference>
<dbReference type="InterPro" id="IPR003599">
    <property type="entry name" value="Ig_sub"/>
</dbReference>
<dbReference type="InterPro" id="IPR007110">
    <property type="entry name" value="Ig-like_dom"/>
</dbReference>
<keyword evidence="5" id="KW-0812">Transmembrane</keyword>
<evidence type="ECO:0000256" key="4">
    <source>
        <dbReference type="SAM" id="MobiDB-lite"/>
    </source>
</evidence>
<dbReference type="FunFam" id="2.60.40.10:FF:000032">
    <property type="entry name" value="palladin isoform X1"/>
    <property type="match status" value="1"/>
</dbReference>
<feature type="signal peptide" evidence="6">
    <location>
        <begin position="1"/>
        <end position="27"/>
    </location>
</feature>
<sequence length="377" mass="42210">MAKLEICTGLLVFLVMFLAGLSSQTHGLTIDPNVRQLVVVEGSRQTLDCYVTVEQPISPKLINWTGPPNANFETHTETDNKLTYHTVLTINSFEERYAGTYTCAFYASDGKREAAISLVTTIEDKIEGEFFFGNKSAILQCTLSFTDLELKATFKEWLKDNVSVSHLINHEQFHDQGNGTLIISNPKRSDSGLYIAHYEVAGKDLESTHDCEVVYSAAPLVLDMAKSKNVIEGDTLHLECLVKGYPPANITWLKNDDIIVVNRSQMDRGRIITEPYNNFNDARLIIKSTTDADAGNYTCLATDRNGRTSAKFIRVRVKDRLEWLWPVVGILCEAVALAIVIFACSKIKKDDVDKPADEREGLLRQGSARNRDQDKHD</sequence>
<evidence type="ECO:0000256" key="3">
    <source>
        <dbReference type="ARBA" id="ARBA00023319"/>
    </source>
</evidence>
<dbReference type="PANTHER" id="PTHR45080:SF8">
    <property type="entry name" value="IG-LIKE DOMAIN-CONTAINING PROTEIN"/>
    <property type="match status" value="1"/>
</dbReference>
<accession>A0A8S3Z9T0</accession>
<evidence type="ECO:0000259" key="7">
    <source>
        <dbReference type="PROSITE" id="PS50835"/>
    </source>
</evidence>
<dbReference type="GO" id="GO:0005886">
    <property type="term" value="C:plasma membrane"/>
    <property type="evidence" value="ECO:0007669"/>
    <property type="project" value="TreeGrafter"/>
</dbReference>
<evidence type="ECO:0000256" key="1">
    <source>
        <dbReference type="ARBA" id="ARBA00022729"/>
    </source>
</evidence>
<reference evidence="8" key="1">
    <citation type="submission" date="2021-04" db="EMBL/GenBank/DDBJ databases">
        <authorList>
            <consortium name="Molecular Ecology Group"/>
        </authorList>
    </citation>
    <scope>NUCLEOTIDE SEQUENCE</scope>
</reference>
<dbReference type="Proteomes" id="UP000678393">
    <property type="component" value="Unassembled WGS sequence"/>
</dbReference>
<dbReference type="SUPFAM" id="SSF48726">
    <property type="entry name" value="Immunoglobulin"/>
    <property type="match status" value="3"/>
</dbReference>
<feature type="chain" id="PRO_5035879056" description="Ig-like domain-containing protein" evidence="6">
    <location>
        <begin position="28"/>
        <end position="377"/>
    </location>
</feature>
<dbReference type="SMART" id="SM00409">
    <property type="entry name" value="IG"/>
    <property type="match status" value="3"/>
</dbReference>
<gene>
    <name evidence="8" type="ORF">CUNI_LOCUS10173</name>
</gene>
<dbReference type="InterPro" id="IPR013783">
    <property type="entry name" value="Ig-like_fold"/>
</dbReference>
<dbReference type="PROSITE" id="PS50835">
    <property type="entry name" value="IG_LIKE"/>
    <property type="match status" value="2"/>
</dbReference>
<protein>
    <recommendedName>
        <fullName evidence="7">Ig-like domain-containing protein</fullName>
    </recommendedName>
</protein>
<dbReference type="InterPro" id="IPR003598">
    <property type="entry name" value="Ig_sub2"/>
</dbReference>
<dbReference type="InterPro" id="IPR036179">
    <property type="entry name" value="Ig-like_dom_sf"/>
</dbReference>
<name>A0A8S3Z9T0_9EUPU</name>
<feature type="transmembrane region" description="Helical" evidence="5">
    <location>
        <begin position="323"/>
        <end position="344"/>
    </location>
</feature>
<proteinExistence type="predicted"/>
<evidence type="ECO:0000256" key="5">
    <source>
        <dbReference type="SAM" id="Phobius"/>
    </source>
</evidence>